<evidence type="ECO:0000313" key="5">
    <source>
        <dbReference type="Proteomes" id="UP000092607"/>
    </source>
</evidence>
<accession>A0A1B8PWP9</accession>
<keyword evidence="2" id="KW-1133">Transmembrane helix</keyword>
<reference evidence="4 5" key="1">
    <citation type="submission" date="2016-06" db="EMBL/GenBank/DDBJ databases">
        <title>Draft genome of Moraxella lacunata CCUG 57757A.</title>
        <authorList>
            <person name="Salva-Serra F."/>
            <person name="Engstrom-Jakobsson H."/>
            <person name="Thorell K."/>
            <person name="Gonzales-Siles L."/>
            <person name="Karlsson R."/>
            <person name="Boulund F."/>
            <person name="Engstrand L."/>
            <person name="Kristiansson E."/>
            <person name="Moore E."/>
        </authorList>
    </citation>
    <scope>NUCLEOTIDE SEQUENCE [LARGE SCALE GENOMIC DNA]</scope>
    <source>
        <strain evidence="4 5">CCUG 57757A</strain>
    </source>
</reference>
<dbReference type="OrthoDB" id="5294582at2"/>
<feature type="domain" description="Zinc finger/thioredoxin putative" evidence="3">
    <location>
        <begin position="5"/>
        <end position="38"/>
    </location>
</feature>
<evidence type="ECO:0000259" key="3">
    <source>
        <dbReference type="Pfam" id="PF13717"/>
    </source>
</evidence>
<name>A0A1B8PWP9_MORLA</name>
<keyword evidence="2" id="KW-0472">Membrane</keyword>
<protein>
    <recommendedName>
        <fullName evidence="3">Zinc finger/thioredoxin putative domain-containing protein</fullName>
    </recommendedName>
</protein>
<comment type="caution">
    <text evidence="4">The sequence shown here is derived from an EMBL/GenBank/DDBJ whole genome shotgun (WGS) entry which is preliminary data.</text>
</comment>
<dbReference type="NCBIfam" id="TIGR02098">
    <property type="entry name" value="MJ0042_CXXC"/>
    <property type="match status" value="1"/>
</dbReference>
<evidence type="ECO:0000313" key="4">
    <source>
        <dbReference type="EMBL" id="OBX60302.1"/>
    </source>
</evidence>
<feature type="compositionally biased region" description="Low complexity" evidence="1">
    <location>
        <begin position="49"/>
        <end position="69"/>
    </location>
</feature>
<dbReference type="Gene3D" id="2.30.30.380">
    <property type="entry name" value="Zn-finger domain of Sec23/24"/>
    <property type="match status" value="1"/>
</dbReference>
<sequence>MSNQTKCPHCQTTYPMPTAKLGDPNARAKCGKCQQVFFLNANLVSSSPAAQAQRQTNPTPQPQAQTAQTVARSAPTTSQEPSTPKRTKRVKPVPTEGMIHDEMDGIEENKTKAVSGVSFSDDELDSFLKDNISFAPTVAKSTKDEMADNEGEESWADDLLKDTKPVNITQTTNTSSAINNVDLDAIIPVATPKPKKPTNIKEIQSNKPTAQQLATKKSLGSQLLWLVGCLLLVGLLAVQYALFNVDKLAKNPETASLAHTVCGVVPCNIPSADLNGLEVTSSLENQKDVIIDITNKTNFEQLFPYLLVQFKDSSGVVVGDFVADTKDYLGESQTTLLANQHKRIMLLVNPTPKASSVTVTPFYQQP</sequence>
<organism evidence="4 5">
    <name type="scientific">Moraxella lacunata</name>
    <dbReference type="NCBI Taxonomy" id="477"/>
    <lineage>
        <taxon>Bacteria</taxon>
        <taxon>Pseudomonadati</taxon>
        <taxon>Pseudomonadota</taxon>
        <taxon>Gammaproteobacteria</taxon>
        <taxon>Moraxellales</taxon>
        <taxon>Moraxellaceae</taxon>
        <taxon>Moraxella</taxon>
    </lineage>
</organism>
<proteinExistence type="predicted"/>
<feature type="transmembrane region" description="Helical" evidence="2">
    <location>
        <begin position="223"/>
        <end position="243"/>
    </location>
</feature>
<feature type="compositionally biased region" description="Polar residues" evidence="1">
    <location>
        <begin position="70"/>
        <end position="84"/>
    </location>
</feature>
<dbReference type="AlphaFoldDB" id="A0A1B8PWP9"/>
<dbReference type="InterPro" id="IPR011723">
    <property type="entry name" value="Znf/thioredoxin_put"/>
</dbReference>
<feature type="region of interest" description="Disordered" evidence="1">
    <location>
        <begin position="49"/>
        <end position="93"/>
    </location>
</feature>
<dbReference type="Pfam" id="PF13717">
    <property type="entry name" value="Zn_ribbon_4"/>
    <property type="match status" value="1"/>
</dbReference>
<keyword evidence="2" id="KW-0812">Transmembrane</keyword>
<evidence type="ECO:0000256" key="2">
    <source>
        <dbReference type="SAM" id="Phobius"/>
    </source>
</evidence>
<dbReference type="RefSeq" id="WP_065255569.1">
    <property type="nucleotide sequence ID" value="NZ_JARDJM010000003.1"/>
</dbReference>
<dbReference type="EMBL" id="LZMS01000088">
    <property type="protein sequence ID" value="OBX60302.1"/>
    <property type="molecule type" value="Genomic_DNA"/>
</dbReference>
<gene>
    <name evidence="4" type="ORF">A9309_09955</name>
</gene>
<dbReference type="Pfam" id="PF11906">
    <property type="entry name" value="DUF3426"/>
    <property type="match status" value="1"/>
</dbReference>
<dbReference type="Proteomes" id="UP000092607">
    <property type="component" value="Unassembled WGS sequence"/>
</dbReference>
<dbReference type="InterPro" id="IPR021834">
    <property type="entry name" value="DUF3426"/>
</dbReference>
<evidence type="ECO:0000256" key="1">
    <source>
        <dbReference type="SAM" id="MobiDB-lite"/>
    </source>
</evidence>